<dbReference type="PANTHER" id="PTHR18968">
    <property type="entry name" value="THIAMINE PYROPHOSPHATE ENZYMES"/>
    <property type="match status" value="1"/>
</dbReference>
<dbReference type="GO" id="GO:0009099">
    <property type="term" value="P:L-valine biosynthetic process"/>
    <property type="evidence" value="ECO:0007669"/>
    <property type="project" value="UniProtKB-UniPathway"/>
</dbReference>
<evidence type="ECO:0000256" key="12">
    <source>
        <dbReference type="ARBA" id="ARBA00048670"/>
    </source>
</evidence>
<gene>
    <name evidence="17" type="ORF">EAH80_09460</name>
</gene>
<proteinExistence type="inferred from homology"/>
<dbReference type="GO" id="GO:0003984">
    <property type="term" value="F:acetolactate synthase activity"/>
    <property type="evidence" value="ECO:0007669"/>
    <property type="project" value="UniProtKB-EC"/>
</dbReference>
<comment type="cofactor">
    <cofactor evidence="1">
        <name>Mg(2+)</name>
        <dbReference type="ChEBI" id="CHEBI:18420"/>
    </cofactor>
</comment>
<dbReference type="GO" id="GO:0050660">
    <property type="term" value="F:flavin adenine dinucleotide binding"/>
    <property type="evidence" value="ECO:0007669"/>
    <property type="project" value="TreeGrafter"/>
</dbReference>
<dbReference type="SUPFAM" id="SSF52518">
    <property type="entry name" value="Thiamin diphosphate-binding fold (THDP-binding)"/>
    <property type="match status" value="2"/>
</dbReference>
<feature type="domain" description="Thiamine pyrophosphate enzyme central" evidence="14">
    <location>
        <begin position="193"/>
        <end position="324"/>
    </location>
</feature>
<reference evidence="17 18" key="1">
    <citation type="journal article" date="2019" name="Environ. Microbiol.">
        <title>Species interactions and distinct microbial communities in high Arctic permafrost affected cryosols are associated with the CH4 and CO2 gas fluxes.</title>
        <authorList>
            <person name="Altshuler I."/>
            <person name="Hamel J."/>
            <person name="Turney S."/>
            <person name="Magnuson E."/>
            <person name="Levesque R."/>
            <person name="Greer C."/>
            <person name="Whyte L.G."/>
        </authorList>
    </citation>
    <scope>NUCLEOTIDE SEQUENCE [LARGE SCALE GENOMIC DNA]</scope>
    <source>
        <strain evidence="17 18">S5.20</strain>
    </source>
</reference>
<evidence type="ECO:0000256" key="6">
    <source>
        <dbReference type="ARBA" id="ARBA00013145"/>
    </source>
</evidence>
<dbReference type="Pfam" id="PF00205">
    <property type="entry name" value="TPP_enzyme_M"/>
    <property type="match status" value="1"/>
</dbReference>
<evidence type="ECO:0000256" key="3">
    <source>
        <dbReference type="ARBA" id="ARBA00004974"/>
    </source>
</evidence>
<name>A0A502EBA8_9MYCO</name>
<evidence type="ECO:0000313" key="18">
    <source>
        <dbReference type="Proteomes" id="UP000320095"/>
    </source>
</evidence>
<dbReference type="InterPro" id="IPR045229">
    <property type="entry name" value="TPP_enz"/>
</dbReference>
<dbReference type="RefSeq" id="WP_140689812.1">
    <property type="nucleotide sequence ID" value="NZ_RCZG01000003.1"/>
</dbReference>
<dbReference type="PROSITE" id="PS00187">
    <property type="entry name" value="TPP_ENZYMES"/>
    <property type="match status" value="1"/>
</dbReference>
<dbReference type="CDD" id="cd07035">
    <property type="entry name" value="TPP_PYR_POX_like"/>
    <property type="match status" value="1"/>
</dbReference>
<evidence type="ECO:0000313" key="17">
    <source>
        <dbReference type="EMBL" id="TPG35015.1"/>
    </source>
</evidence>
<evidence type="ECO:0000256" key="9">
    <source>
        <dbReference type="ARBA" id="ARBA00022827"/>
    </source>
</evidence>
<dbReference type="Pfam" id="PF02775">
    <property type="entry name" value="TPP_enzyme_C"/>
    <property type="match status" value="1"/>
</dbReference>
<dbReference type="UniPathway" id="UPA00049">
    <property type="reaction ID" value="UER00059"/>
</dbReference>
<protein>
    <recommendedName>
        <fullName evidence="6">acetolactate synthase</fullName>
        <ecNumber evidence="6">2.2.1.6</ecNumber>
    </recommendedName>
</protein>
<keyword evidence="7" id="KW-0285">Flavoprotein</keyword>
<evidence type="ECO:0000256" key="4">
    <source>
        <dbReference type="ARBA" id="ARBA00005025"/>
    </source>
</evidence>
<comment type="similarity">
    <text evidence="5 13">Belongs to the TPP enzyme family.</text>
</comment>
<evidence type="ECO:0000256" key="13">
    <source>
        <dbReference type="RuleBase" id="RU362132"/>
    </source>
</evidence>
<evidence type="ECO:0000256" key="2">
    <source>
        <dbReference type="ARBA" id="ARBA00001964"/>
    </source>
</evidence>
<dbReference type="EC" id="2.2.1.6" evidence="6"/>
<dbReference type="OrthoDB" id="2443624at2"/>
<dbReference type="AlphaFoldDB" id="A0A502EBA8"/>
<dbReference type="InterPro" id="IPR000399">
    <property type="entry name" value="TPP-bd_CS"/>
</dbReference>
<evidence type="ECO:0000256" key="5">
    <source>
        <dbReference type="ARBA" id="ARBA00007812"/>
    </source>
</evidence>
<dbReference type="PANTHER" id="PTHR18968:SF166">
    <property type="entry name" value="2-HYDROXYACYL-COA LYASE 2"/>
    <property type="match status" value="1"/>
</dbReference>
<sequence length="568" mass="59675">MALTGGQLLALALAEARTTEVFTLHGGHLDSFLSACAERGIRLTDTRHEGTAGFAADAYARMTGRPGICVVTSGPGFTNVYSAIVNAYLDAIPVLFIIGAPPLREQETNPLQGGFDQIGAAAPVTKWAHRVTSPERIPELVALALRHALSGKPGPVLLEIPIDVMVRPTDATVRIPEFPNDIPRPAASASSIGAAMDLLASAERPIIVTGGGAMLSRCSAELRRFAELAGVPVFTPNKGDGLLPASHRLWAGGAGPLASLPVSAQPPDVVFLLGCRAGMFTGGRNGVLSKASIIQVDVDYGEMGRLDDVAVPVVADCRAALQALIGAVEGRTLPNFSDWAERVVAGRRSHQKLFSDNATASGRLHPYFAAREIMAALPPRTIAVLDGGEAPAWAGFFLNAEEPNSVLRLGYLGCLGVGQGFSIGAARAEPDRPVLLLTGDGSAAFHLAEFDTMVRHGLPIVTVVFNNAVWGMSIHGQQAVYGADTSIVSTLQDSSYEQVCAAFGGYADRVEKLDDIAPAIERAFTAAKPVCINVAVDPNIVHPLTTSMLGDLTATDEIVVPYYENIPL</sequence>
<keyword evidence="11" id="KW-0028">Amino-acid biosynthesis</keyword>
<keyword evidence="9" id="KW-0274">FAD</keyword>
<feature type="domain" description="Thiamine pyrophosphate enzyme TPP-binding" evidence="15">
    <location>
        <begin position="386"/>
        <end position="534"/>
    </location>
</feature>
<dbReference type="InterPro" id="IPR012001">
    <property type="entry name" value="Thiamin_PyroP_enz_TPP-bd_dom"/>
</dbReference>
<comment type="pathway">
    <text evidence="4">Amino-acid biosynthesis; L-valine biosynthesis; L-valine from pyruvate: step 1/4.</text>
</comment>
<dbReference type="GO" id="GO:0030976">
    <property type="term" value="F:thiamine pyrophosphate binding"/>
    <property type="evidence" value="ECO:0007669"/>
    <property type="project" value="InterPro"/>
</dbReference>
<dbReference type="CDD" id="cd02004">
    <property type="entry name" value="TPP_BZL_OCoD_HPCL"/>
    <property type="match status" value="1"/>
</dbReference>
<evidence type="ECO:0000256" key="11">
    <source>
        <dbReference type="ARBA" id="ARBA00023304"/>
    </source>
</evidence>
<dbReference type="SUPFAM" id="SSF52467">
    <property type="entry name" value="DHS-like NAD/FAD-binding domain"/>
    <property type="match status" value="1"/>
</dbReference>
<dbReference type="InterPro" id="IPR011766">
    <property type="entry name" value="TPP_enzyme_TPP-bd"/>
</dbReference>
<dbReference type="Pfam" id="PF02776">
    <property type="entry name" value="TPP_enzyme_N"/>
    <property type="match status" value="1"/>
</dbReference>
<evidence type="ECO:0000259" key="16">
    <source>
        <dbReference type="Pfam" id="PF02776"/>
    </source>
</evidence>
<organism evidence="17 18">
    <name type="scientific">Mycolicibacterium hodleri</name>
    <dbReference type="NCBI Taxonomy" id="49897"/>
    <lineage>
        <taxon>Bacteria</taxon>
        <taxon>Bacillati</taxon>
        <taxon>Actinomycetota</taxon>
        <taxon>Actinomycetes</taxon>
        <taxon>Mycobacteriales</taxon>
        <taxon>Mycobacteriaceae</taxon>
        <taxon>Mycolicibacterium</taxon>
    </lineage>
</organism>
<comment type="cofactor">
    <cofactor evidence="2">
        <name>thiamine diphosphate</name>
        <dbReference type="ChEBI" id="CHEBI:58937"/>
    </cofactor>
</comment>
<keyword evidence="8" id="KW-0479">Metal-binding</keyword>
<comment type="caution">
    <text evidence="17">The sequence shown here is derived from an EMBL/GenBank/DDBJ whole genome shotgun (WGS) entry which is preliminary data.</text>
</comment>
<feature type="domain" description="Thiamine pyrophosphate enzyme N-terminal TPP-binding" evidence="16">
    <location>
        <begin position="4"/>
        <end position="118"/>
    </location>
</feature>
<evidence type="ECO:0000259" key="15">
    <source>
        <dbReference type="Pfam" id="PF02775"/>
    </source>
</evidence>
<comment type="pathway">
    <text evidence="3">Amino-acid biosynthesis; L-isoleucine biosynthesis; L-isoleucine from 2-oxobutanoate: step 1/4.</text>
</comment>
<dbReference type="GO" id="GO:0009097">
    <property type="term" value="P:isoleucine biosynthetic process"/>
    <property type="evidence" value="ECO:0007669"/>
    <property type="project" value="UniProtKB-UniPathway"/>
</dbReference>
<accession>A0A502EBA8</accession>
<dbReference type="InterPro" id="IPR029035">
    <property type="entry name" value="DHS-like_NAD/FAD-binding_dom"/>
</dbReference>
<dbReference type="InterPro" id="IPR029061">
    <property type="entry name" value="THDP-binding"/>
</dbReference>
<evidence type="ECO:0000256" key="8">
    <source>
        <dbReference type="ARBA" id="ARBA00022723"/>
    </source>
</evidence>
<dbReference type="FunFam" id="3.40.50.970:FF:000007">
    <property type="entry name" value="Acetolactate synthase"/>
    <property type="match status" value="1"/>
</dbReference>
<dbReference type="InterPro" id="IPR012000">
    <property type="entry name" value="Thiamin_PyroP_enz_cen_dom"/>
</dbReference>
<keyword evidence="11" id="KW-0100">Branched-chain amino acid biosynthesis</keyword>
<dbReference type="Gene3D" id="3.40.50.1220">
    <property type="entry name" value="TPP-binding domain"/>
    <property type="match status" value="1"/>
</dbReference>
<comment type="catalytic activity">
    <reaction evidence="12">
        <text>2 pyruvate + H(+) = (2S)-2-acetolactate + CO2</text>
        <dbReference type="Rhea" id="RHEA:25249"/>
        <dbReference type="ChEBI" id="CHEBI:15361"/>
        <dbReference type="ChEBI" id="CHEBI:15378"/>
        <dbReference type="ChEBI" id="CHEBI:16526"/>
        <dbReference type="ChEBI" id="CHEBI:58476"/>
        <dbReference type="EC" id="2.2.1.6"/>
    </reaction>
</comment>
<evidence type="ECO:0000256" key="7">
    <source>
        <dbReference type="ARBA" id="ARBA00022630"/>
    </source>
</evidence>
<keyword evidence="18" id="KW-1185">Reference proteome</keyword>
<dbReference type="Gene3D" id="3.40.50.970">
    <property type="match status" value="2"/>
</dbReference>
<evidence type="ECO:0000259" key="14">
    <source>
        <dbReference type="Pfam" id="PF00205"/>
    </source>
</evidence>
<dbReference type="Proteomes" id="UP000320095">
    <property type="component" value="Unassembled WGS sequence"/>
</dbReference>
<evidence type="ECO:0000256" key="10">
    <source>
        <dbReference type="ARBA" id="ARBA00023052"/>
    </source>
</evidence>
<dbReference type="EMBL" id="RCZG01000003">
    <property type="protein sequence ID" value="TPG35015.1"/>
    <property type="molecule type" value="Genomic_DNA"/>
</dbReference>
<dbReference type="UniPathway" id="UPA00047">
    <property type="reaction ID" value="UER00055"/>
</dbReference>
<dbReference type="GO" id="GO:0000287">
    <property type="term" value="F:magnesium ion binding"/>
    <property type="evidence" value="ECO:0007669"/>
    <property type="project" value="InterPro"/>
</dbReference>
<dbReference type="GO" id="GO:0005948">
    <property type="term" value="C:acetolactate synthase complex"/>
    <property type="evidence" value="ECO:0007669"/>
    <property type="project" value="TreeGrafter"/>
</dbReference>
<keyword evidence="10 13" id="KW-0786">Thiamine pyrophosphate</keyword>
<evidence type="ECO:0000256" key="1">
    <source>
        <dbReference type="ARBA" id="ARBA00001946"/>
    </source>
</evidence>